<dbReference type="InterPro" id="IPR027304">
    <property type="entry name" value="Trigger_fact/SurA_dom_sf"/>
</dbReference>
<dbReference type="PANTHER" id="PTHR47637:SF1">
    <property type="entry name" value="CHAPERONE SURA"/>
    <property type="match status" value="1"/>
</dbReference>
<evidence type="ECO:0000256" key="2">
    <source>
        <dbReference type="PROSITE-ProRule" id="PRU00278"/>
    </source>
</evidence>
<comment type="caution">
    <text evidence="6">The sequence shown here is derived from an EMBL/GenBank/DDBJ whole genome shotgun (WGS) entry which is preliminary data.</text>
</comment>
<accession>A0A1Y3Y2L4</accession>
<dbReference type="AlphaFoldDB" id="A0A1Y3Y2L4"/>
<keyword evidence="7" id="KW-1185">Reference proteome</keyword>
<dbReference type="OrthoDB" id="14196at2"/>
<name>A0A1Y3Y2L4_9ACTN</name>
<dbReference type="RefSeq" id="WP_019240026.1">
    <property type="nucleotide sequence ID" value="NZ_CABKRW010000029.1"/>
</dbReference>
<dbReference type="SUPFAM" id="SSF109998">
    <property type="entry name" value="Triger factor/SurA peptide-binding domain-like"/>
    <property type="match status" value="1"/>
</dbReference>
<evidence type="ECO:0000256" key="3">
    <source>
        <dbReference type="SAM" id="MobiDB-lite"/>
    </source>
</evidence>
<dbReference type="Pfam" id="PF00639">
    <property type="entry name" value="Rotamase"/>
    <property type="match status" value="1"/>
</dbReference>
<dbReference type="SUPFAM" id="SSF54534">
    <property type="entry name" value="FKBP-like"/>
    <property type="match status" value="1"/>
</dbReference>
<keyword evidence="1" id="KW-0732">Signal</keyword>
<evidence type="ECO:0000256" key="4">
    <source>
        <dbReference type="SAM" id="Phobius"/>
    </source>
</evidence>
<protein>
    <submittedName>
        <fullName evidence="6">Peptidylprolyl isomerase</fullName>
    </submittedName>
</protein>
<evidence type="ECO:0000313" key="7">
    <source>
        <dbReference type="Proteomes" id="UP000195781"/>
    </source>
</evidence>
<feature type="region of interest" description="Disordered" evidence="3">
    <location>
        <begin position="1"/>
        <end position="46"/>
    </location>
</feature>
<dbReference type="InterPro" id="IPR050280">
    <property type="entry name" value="OMP_Chaperone_SurA"/>
</dbReference>
<feature type="transmembrane region" description="Helical" evidence="4">
    <location>
        <begin position="56"/>
        <end position="79"/>
    </location>
</feature>
<dbReference type="EMBL" id="NFIE01000002">
    <property type="protein sequence ID" value="OUN89717.1"/>
    <property type="molecule type" value="Genomic_DNA"/>
</dbReference>
<keyword evidence="4" id="KW-1133">Transmembrane helix</keyword>
<keyword evidence="2 6" id="KW-0413">Isomerase</keyword>
<dbReference type="PROSITE" id="PS50198">
    <property type="entry name" value="PPIC_PPIASE_2"/>
    <property type="match status" value="1"/>
</dbReference>
<dbReference type="InterPro" id="IPR000297">
    <property type="entry name" value="PPIase_PpiC"/>
</dbReference>
<dbReference type="PROSITE" id="PS01096">
    <property type="entry name" value="PPIC_PPIASE_1"/>
    <property type="match status" value="1"/>
</dbReference>
<dbReference type="PANTHER" id="PTHR47637">
    <property type="entry name" value="CHAPERONE SURA"/>
    <property type="match status" value="1"/>
</dbReference>
<gene>
    <name evidence="6" type="ORF">B5G02_01405</name>
</gene>
<evidence type="ECO:0000313" key="6">
    <source>
        <dbReference type="EMBL" id="OUN89717.1"/>
    </source>
</evidence>
<keyword evidence="4" id="KW-0472">Membrane</keyword>
<reference evidence="7" key="1">
    <citation type="submission" date="2017-04" db="EMBL/GenBank/DDBJ databases">
        <title>Function of individual gut microbiota members based on whole genome sequencing of pure cultures obtained from chicken caecum.</title>
        <authorList>
            <person name="Medvecky M."/>
            <person name="Cejkova D."/>
            <person name="Polansky O."/>
            <person name="Karasova D."/>
            <person name="Kubasova T."/>
            <person name="Cizek A."/>
            <person name="Rychlik I."/>
        </authorList>
    </citation>
    <scope>NUCLEOTIDE SEQUENCE [LARGE SCALE GENOMIC DNA]</scope>
    <source>
        <strain evidence="7">An5</strain>
    </source>
</reference>
<feature type="domain" description="PpiC" evidence="5">
    <location>
        <begin position="242"/>
        <end position="344"/>
    </location>
</feature>
<dbReference type="Gene3D" id="3.10.50.40">
    <property type="match status" value="1"/>
</dbReference>
<sequence length="425" mass="46589">MASNKESKRPPAGSQRHTRSAHTAASAHASGRADRPKTKADFKRENKQQIHKGIKYVLVAIGVLAMVLSVTSVACSGVLNQVASDEEYKLTGGVAATVNGTKITEDTVTEQIMSTRSSMGYDDDADWAAYLSSMGMTPESYRENVIDGLIDDVLVSQAERDANIQVSDEDVEAEWQDIVSNYDSEDAFVQMLEQLGYTESTYKETIRQNLESEAFRDSVAPVEEPTDDEVIAYANENLSTYNDARRSSHILIKVAEDADDATREEAKAKAQEILDKINAGEISFEDAAKEYSEDSSASDGGDVGWDKLTTFVDAYQQALSALDTGQVSGVVETDYGYHIIMCTDHFYVDGEVTSVDQIPEDLRNTFIQSIESTNQSTAYQAWLDQQRSEADIQINDMPADVPYNVDMDAATTEGDEPATDDAATE</sequence>
<dbReference type="Pfam" id="PF13624">
    <property type="entry name" value="SurA_N_3"/>
    <property type="match status" value="1"/>
</dbReference>
<dbReference type="InterPro" id="IPR046357">
    <property type="entry name" value="PPIase_dom_sf"/>
</dbReference>
<feature type="compositionally biased region" description="Low complexity" evidence="3">
    <location>
        <begin position="21"/>
        <end position="30"/>
    </location>
</feature>
<feature type="compositionally biased region" description="Basic and acidic residues" evidence="3">
    <location>
        <begin position="31"/>
        <end position="46"/>
    </location>
</feature>
<evidence type="ECO:0000259" key="5">
    <source>
        <dbReference type="PROSITE" id="PS50198"/>
    </source>
</evidence>
<dbReference type="GO" id="GO:0003755">
    <property type="term" value="F:peptidyl-prolyl cis-trans isomerase activity"/>
    <property type="evidence" value="ECO:0007669"/>
    <property type="project" value="UniProtKB-KW"/>
</dbReference>
<dbReference type="InterPro" id="IPR023058">
    <property type="entry name" value="PPIase_PpiC_CS"/>
</dbReference>
<keyword evidence="4" id="KW-0812">Transmembrane</keyword>
<organism evidence="6 7">
    <name type="scientific">[Collinsella] massiliensis</name>
    <dbReference type="NCBI Taxonomy" id="1232426"/>
    <lineage>
        <taxon>Bacteria</taxon>
        <taxon>Bacillati</taxon>
        <taxon>Actinomycetota</taxon>
        <taxon>Coriobacteriia</taxon>
        <taxon>Coriobacteriales</taxon>
        <taxon>Coriobacteriaceae</taxon>
        <taxon>Enorma</taxon>
    </lineage>
</organism>
<keyword evidence="2" id="KW-0697">Rotamase</keyword>
<dbReference type="Proteomes" id="UP000195781">
    <property type="component" value="Unassembled WGS sequence"/>
</dbReference>
<dbReference type="Gene3D" id="1.10.4030.10">
    <property type="entry name" value="Porin chaperone SurA, peptide-binding domain"/>
    <property type="match status" value="1"/>
</dbReference>
<evidence type="ECO:0000256" key="1">
    <source>
        <dbReference type="ARBA" id="ARBA00022729"/>
    </source>
</evidence>
<proteinExistence type="predicted"/>